<sequence length="209" mass="24186">MRQISKQKSSDKLWTDESGMAIPYNRTSTYERACESSTYKMATEADKLNKALINFKEHVMSESKRLYELFEKENGGKVGKGKGGATFFNFDRSIKVVVNVHEPITFDDNLIELAKDILYELINEGLEGAKDFVKPIVMDAFQTQNGKLDTKRVLGLRRHASKVNKPKYFEAMDLIDKAIRRPSSKKYFQIWVKDENEKYQDINLNFSYV</sequence>
<protein>
    <recommendedName>
        <fullName evidence="3">DUF3164 family protein</fullName>
    </recommendedName>
</protein>
<gene>
    <name evidence="1" type="ordered locus">Cycma_0087</name>
</gene>
<dbReference type="RefSeq" id="WP_014018171.1">
    <property type="nucleotide sequence ID" value="NC_015914.1"/>
</dbReference>
<keyword evidence="2" id="KW-1185">Reference proteome</keyword>
<dbReference type="STRING" id="880070.Cycma_0087"/>
<dbReference type="Pfam" id="PF11363">
    <property type="entry name" value="DUF3164"/>
    <property type="match status" value="1"/>
</dbReference>
<dbReference type="HOGENOM" id="CLU_086570_1_0_10"/>
<dbReference type="EMBL" id="CP002955">
    <property type="protein sequence ID" value="AEL23872.1"/>
    <property type="molecule type" value="Genomic_DNA"/>
</dbReference>
<dbReference type="eggNOG" id="ENOG5031UWX">
    <property type="taxonomic scope" value="Bacteria"/>
</dbReference>
<dbReference type="OrthoDB" id="670235at2"/>
<dbReference type="KEGG" id="cmr:Cycma_0087"/>
<reference evidence="2" key="1">
    <citation type="submission" date="2011-07" db="EMBL/GenBank/DDBJ databases">
        <title>The complete genome of Cyclobacterium marinum DSM 745.</title>
        <authorList>
            <person name="Lucas S."/>
            <person name="Han J."/>
            <person name="Lapidus A."/>
            <person name="Bruce D."/>
            <person name="Goodwin L."/>
            <person name="Pitluck S."/>
            <person name="Peters L."/>
            <person name="Kyrpides N."/>
            <person name="Mavromatis K."/>
            <person name="Ivanova N."/>
            <person name="Ovchinnikova G."/>
            <person name="Chertkov O."/>
            <person name="Detter J.C."/>
            <person name="Tapia R."/>
            <person name="Han C."/>
            <person name="Land M."/>
            <person name="Hauser L."/>
            <person name="Markowitz V."/>
            <person name="Cheng J.-F."/>
            <person name="Hugenholtz P."/>
            <person name="Woyke T."/>
            <person name="Wu D."/>
            <person name="Tindall B."/>
            <person name="Schuetze A."/>
            <person name="Brambilla E."/>
            <person name="Klenk H.-P."/>
            <person name="Eisen J.A."/>
        </authorList>
    </citation>
    <scope>NUCLEOTIDE SEQUENCE [LARGE SCALE GENOMIC DNA]</scope>
    <source>
        <strain evidence="2">ATCC 25205 / DSM 745 / LMG 13164 / NCIMB 1802</strain>
    </source>
</reference>
<evidence type="ECO:0008006" key="3">
    <source>
        <dbReference type="Google" id="ProtNLM"/>
    </source>
</evidence>
<accession>G0J0F6</accession>
<dbReference type="AlphaFoldDB" id="G0J0F6"/>
<organism evidence="1 2">
    <name type="scientific">Cyclobacterium marinum (strain ATCC 25205 / DSM 745 / LMG 13164 / NCIMB 1802)</name>
    <name type="common">Flectobacillus marinus</name>
    <dbReference type="NCBI Taxonomy" id="880070"/>
    <lineage>
        <taxon>Bacteria</taxon>
        <taxon>Pseudomonadati</taxon>
        <taxon>Bacteroidota</taxon>
        <taxon>Cytophagia</taxon>
        <taxon>Cytophagales</taxon>
        <taxon>Cyclobacteriaceae</taxon>
        <taxon>Cyclobacterium</taxon>
    </lineage>
</organism>
<evidence type="ECO:0000313" key="2">
    <source>
        <dbReference type="Proteomes" id="UP000001635"/>
    </source>
</evidence>
<name>G0J0F6_CYCMS</name>
<dbReference type="Proteomes" id="UP000001635">
    <property type="component" value="Chromosome"/>
</dbReference>
<proteinExistence type="predicted"/>
<dbReference type="InterPro" id="IPR021505">
    <property type="entry name" value="Phage_B3_Orf6"/>
</dbReference>
<evidence type="ECO:0000313" key="1">
    <source>
        <dbReference type="EMBL" id="AEL23872.1"/>
    </source>
</evidence>